<feature type="binding site" evidence="10">
    <location>
        <begin position="186"/>
        <end position="188"/>
    </location>
    <ligand>
        <name>substrate</name>
    </ligand>
</feature>
<evidence type="ECO:0000256" key="9">
    <source>
        <dbReference type="ARBA" id="ARBA00023239"/>
    </source>
</evidence>
<evidence type="ECO:0000256" key="5">
    <source>
        <dbReference type="ARBA" id="ARBA00022833"/>
    </source>
</evidence>
<dbReference type="NCBIfam" id="NF009895">
    <property type="entry name" value="PRK13352.1"/>
    <property type="match status" value="1"/>
</dbReference>
<feature type="binding site" evidence="10">
    <location>
        <position position="416"/>
    </location>
    <ligand>
        <name>[4Fe-4S] cluster</name>
        <dbReference type="ChEBI" id="CHEBI:49883"/>
        <note>4Fe-4S-S-AdoMet</note>
    </ligand>
</feature>
<dbReference type="PANTHER" id="PTHR30557:SF1">
    <property type="entry name" value="PHOSPHOMETHYLPYRIMIDINE SYNTHASE, CHLOROPLASTIC"/>
    <property type="match status" value="1"/>
</dbReference>
<dbReference type="SFLD" id="SFLDF00407">
    <property type="entry name" value="phosphomethylpyrimidine_syntha"/>
    <property type="match status" value="1"/>
</dbReference>
<dbReference type="RefSeq" id="WP_338737571.1">
    <property type="nucleotide sequence ID" value="NZ_CP146612.1"/>
</dbReference>
<feature type="binding site" evidence="10">
    <location>
        <position position="293"/>
    </location>
    <ligand>
        <name>substrate</name>
    </ligand>
</feature>
<dbReference type="Pfam" id="PF01964">
    <property type="entry name" value="ThiC_Rad_SAM"/>
    <property type="match status" value="1"/>
</dbReference>
<protein>
    <recommendedName>
        <fullName evidence="10">Phosphomethylpyrimidine synthase</fullName>
        <ecNumber evidence="10">4.1.99.17</ecNumber>
    </recommendedName>
    <alternativeName>
        <fullName evidence="10">Hydroxymethylpyrimidine phosphate synthase</fullName>
        <shortName evidence="10">HMP-P synthase</shortName>
        <shortName evidence="10">HMP-phosphate synthase</shortName>
        <shortName evidence="10">HMPP synthase</shortName>
    </alternativeName>
    <alternativeName>
        <fullName evidence="10">Thiamine biosynthesis protein ThiC</fullName>
    </alternativeName>
</protein>
<evidence type="ECO:0000256" key="2">
    <source>
        <dbReference type="ARBA" id="ARBA00022485"/>
    </source>
</evidence>
<feature type="binding site" evidence="10">
    <location>
        <begin position="227"/>
        <end position="230"/>
    </location>
    <ligand>
        <name>substrate</name>
    </ligand>
</feature>
<dbReference type="SFLD" id="SFLDG01114">
    <property type="entry name" value="phosphomethylpyrimidine_syntha"/>
    <property type="match status" value="1"/>
</dbReference>
<comment type="cofactor">
    <cofactor evidence="10">
        <name>[4Fe-4S] cluster</name>
        <dbReference type="ChEBI" id="CHEBI:49883"/>
    </cofactor>
    <text evidence="10">Binds 1 [4Fe-4S] cluster per subunit. The cluster is coordinated with 3 cysteines and an exchangeable S-adenosyl-L-methionine.</text>
</comment>
<dbReference type="EMBL" id="CP146612">
    <property type="protein sequence ID" value="WWX25428.1"/>
    <property type="molecule type" value="Genomic_DNA"/>
</dbReference>
<evidence type="ECO:0000256" key="8">
    <source>
        <dbReference type="ARBA" id="ARBA00023014"/>
    </source>
</evidence>
<dbReference type="GO" id="GO:0070284">
    <property type="term" value="F:phosphomethylpyrimidine synthase activity"/>
    <property type="evidence" value="ECO:0007669"/>
    <property type="project" value="UniProtKB-EC"/>
</dbReference>
<keyword evidence="6 10" id="KW-0784">Thiamine biosynthesis</keyword>
<evidence type="ECO:0000313" key="11">
    <source>
        <dbReference type="EMBL" id="WWX25428.1"/>
    </source>
</evidence>
<feature type="binding site" evidence="10">
    <location>
        <position position="409"/>
    </location>
    <ligand>
        <name>[4Fe-4S] cluster</name>
        <dbReference type="ChEBI" id="CHEBI:49883"/>
        <note>4Fe-4S-S-AdoMet</note>
    </ligand>
</feature>
<sequence length="432" mass="46545">MTTQIQKAAQGIITDQVKIVAETENLPVDQIASGLIDGTIVIPANINHLNLKACGIGRGLRTKVNANIGTSSDLVDIDLEMAKLDIAQTVGADAVMDLSTGGDLPAIRSRILEKCTVALGTVPIYEAGVMARQSKGSIVEMTADDLFGVIDRHAREGVDFITVHCGVTRSVVDTMKKQGRVVDIVSRGGALLAGWMVYHDRENPLYEQYDRLLDICREYDVTLSLGDGLRPGCLADATDRAQIEELLVLGELVDRARQAEVQVMVEGPGHVPINRIQTNIELQKSVCRGAPFYVLGPLVTDIAPGYDHITAAIGGAMAAMYGADFLCYVTPAEHLSLPDLDDVKNGVIASRIAGHAADIAKGVVGAADWDQKMAEARKRLDWEEQARLSIDPELSIQRHALHKTAGDACAMCGEFCAMEMAERYLGIKTARC</sequence>
<dbReference type="PANTHER" id="PTHR30557">
    <property type="entry name" value="THIAMINE BIOSYNTHESIS PROTEIN THIC"/>
    <property type="match status" value="1"/>
</dbReference>
<evidence type="ECO:0000256" key="6">
    <source>
        <dbReference type="ARBA" id="ARBA00022977"/>
    </source>
</evidence>
<feature type="binding site" evidence="10">
    <location>
        <position position="67"/>
    </location>
    <ligand>
        <name>substrate</name>
    </ligand>
</feature>
<feature type="binding site" evidence="10">
    <location>
        <position position="270"/>
    </location>
    <ligand>
        <name>Zn(2+)</name>
        <dbReference type="ChEBI" id="CHEBI:29105"/>
    </ligand>
</feature>
<evidence type="ECO:0000313" key="12">
    <source>
        <dbReference type="Proteomes" id="UP001375370"/>
    </source>
</evidence>
<evidence type="ECO:0000256" key="3">
    <source>
        <dbReference type="ARBA" id="ARBA00022691"/>
    </source>
</evidence>
<dbReference type="InterPro" id="IPR037509">
    <property type="entry name" value="ThiC"/>
</dbReference>
<feature type="binding site" evidence="10">
    <location>
        <position position="412"/>
    </location>
    <ligand>
        <name>[4Fe-4S] cluster</name>
        <dbReference type="ChEBI" id="CHEBI:49883"/>
        <note>4Fe-4S-S-AdoMet</note>
    </ligand>
</feature>
<comment type="pathway">
    <text evidence="10">Cofactor biosynthesis; thiamine diphosphate biosynthesis.</text>
</comment>
<name>A0ABZ2J9I5_9CHLR</name>
<dbReference type="Proteomes" id="UP001375370">
    <property type="component" value="Chromosome"/>
</dbReference>
<proteinExistence type="inferred from homology"/>
<evidence type="ECO:0000256" key="10">
    <source>
        <dbReference type="HAMAP-Rule" id="MF_00089"/>
    </source>
</evidence>
<reference evidence="11 12" key="1">
    <citation type="submission" date="2024-03" db="EMBL/GenBank/DDBJ databases">
        <title>A Dehalogenimonas Isolated from Estuarine Sediments Dihaloeliminates Chlorinated Alkanes.</title>
        <authorList>
            <person name="Yang Y."/>
            <person name="Wang H."/>
        </authorList>
    </citation>
    <scope>NUCLEOTIDE SEQUENCE [LARGE SCALE GENOMIC DNA]</scope>
    <source>
        <strain evidence="11 12">W</strain>
    </source>
</reference>
<evidence type="ECO:0000256" key="1">
    <source>
        <dbReference type="ARBA" id="ARBA00003175"/>
    </source>
</evidence>
<keyword evidence="3 10" id="KW-0949">S-adenosyl-L-methionine</keyword>
<organism evidence="11 12">
    <name type="scientific">Candidatus Dehalogenimonas loeffleri</name>
    <dbReference type="NCBI Taxonomy" id="3127115"/>
    <lineage>
        <taxon>Bacteria</taxon>
        <taxon>Bacillati</taxon>
        <taxon>Chloroflexota</taxon>
        <taxon>Dehalococcoidia</taxon>
        <taxon>Dehalococcoidales</taxon>
        <taxon>Dehalococcoidaceae</taxon>
        <taxon>Dehalogenimonas</taxon>
    </lineage>
</organism>
<feature type="binding site" evidence="10">
    <location>
        <position position="334"/>
    </location>
    <ligand>
        <name>Zn(2+)</name>
        <dbReference type="ChEBI" id="CHEBI:29105"/>
    </ligand>
</feature>
<keyword evidence="2 10" id="KW-0004">4Fe-4S</keyword>
<feature type="binding site" evidence="10">
    <location>
        <position position="125"/>
    </location>
    <ligand>
        <name>substrate</name>
    </ligand>
</feature>
<dbReference type="SFLD" id="SFLDS00113">
    <property type="entry name" value="Radical_SAM_Phosphomethylpyrim"/>
    <property type="match status" value="1"/>
</dbReference>
<comment type="function">
    <text evidence="1 10">Catalyzes the synthesis of the hydroxymethylpyrimidine phosphate (HMP-P) moiety of thiamine from aminoimidazole ribotide (AIR) in a radical S-adenosyl-L-methionine (SAM)-dependent reaction.</text>
</comment>
<dbReference type="HAMAP" id="MF_00089">
    <property type="entry name" value="ThiC"/>
    <property type="match status" value="1"/>
</dbReference>
<keyword evidence="4 10" id="KW-0479">Metal-binding</keyword>
<comment type="similarity">
    <text evidence="10">Belongs to the ThiC family.</text>
</comment>
<keyword evidence="12" id="KW-1185">Reference proteome</keyword>
<feature type="binding site" evidence="10">
    <location>
        <position position="266"/>
    </location>
    <ligand>
        <name>substrate</name>
    </ligand>
</feature>
<feature type="binding site" evidence="10">
    <location>
        <position position="164"/>
    </location>
    <ligand>
        <name>substrate</name>
    </ligand>
</feature>
<dbReference type="NCBIfam" id="TIGR00190">
    <property type="entry name" value="thiC"/>
    <property type="match status" value="1"/>
</dbReference>
<evidence type="ECO:0000256" key="4">
    <source>
        <dbReference type="ARBA" id="ARBA00022723"/>
    </source>
</evidence>
<keyword evidence="8 10" id="KW-0411">Iron-sulfur</keyword>
<keyword evidence="9 10" id="KW-0456">Lyase</keyword>
<keyword evidence="7 10" id="KW-0408">Iron</keyword>
<gene>
    <name evidence="10 11" type="primary">thiC</name>
    <name evidence="11" type="ORF">V8247_00220</name>
</gene>
<comment type="catalytic activity">
    <reaction evidence="10">
        <text>5-amino-1-(5-phospho-beta-D-ribosyl)imidazole + S-adenosyl-L-methionine = 4-amino-2-methyl-5-(phosphooxymethyl)pyrimidine + CO + 5'-deoxyadenosine + formate + L-methionine + 3 H(+)</text>
        <dbReference type="Rhea" id="RHEA:24840"/>
        <dbReference type="ChEBI" id="CHEBI:15378"/>
        <dbReference type="ChEBI" id="CHEBI:15740"/>
        <dbReference type="ChEBI" id="CHEBI:17245"/>
        <dbReference type="ChEBI" id="CHEBI:17319"/>
        <dbReference type="ChEBI" id="CHEBI:57844"/>
        <dbReference type="ChEBI" id="CHEBI:58354"/>
        <dbReference type="ChEBI" id="CHEBI:59789"/>
        <dbReference type="ChEBI" id="CHEBI:137981"/>
        <dbReference type="EC" id="4.1.99.17"/>
    </reaction>
</comment>
<evidence type="ECO:0000256" key="7">
    <source>
        <dbReference type="ARBA" id="ARBA00023004"/>
    </source>
</evidence>
<dbReference type="InterPro" id="IPR038521">
    <property type="entry name" value="ThiC/Bza_core_dom"/>
</dbReference>
<accession>A0ABZ2J9I5</accession>
<dbReference type="Gene3D" id="3.20.20.540">
    <property type="entry name" value="Radical SAM ThiC family, central domain"/>
    <property type="match status" value="1"/>
</dbReference>
<dbReference type="InterPro" id="IPR002817">
    <property type="entry name" value="ThiC/BzaA/B"/>
</dbReference>
<feature type="binding site" evidence="10">
    <location>
        <position position="96"/>
    </location>
    <ligand>
        <name>substrate</name>
    </ligand>
</feature>
<keyword evidence="5 10" id="KW-0862">Zinc</keyword>
<dbReference type="Gene3D" id="6.10.250.620">
    <property type="match status" value="1"/>
</dbReference>
<dbReference type="EC" id="4.1.99.17" evidence="10"/>